<dbReference type="Pfam" id="PF01252">
    <property type="entry name" value="Peptidase_A8"/>
    <property type="match status" value="1"/>
</dbReference>
<evidence type="ECO:0000313" key="11">
    <source>
        <dbReference type="EMBL" id="WWX24656.1"/>
    </source>
</evidence>
<dbReference type="PANTHER" id="PTHR33695">
    <property type="entry name" value="LIPOPROTEIN SIGNAL PEPTIDASE"/>
    <property type="match status" value="1"/>
</dbReference>
<evidence type="ECO:0000313" key="12">
    <source>
        <dbReference type="Proteomes" id="UP001375370"/>
    </source>
</evidence>
<feature type="transmembrane region" description="Helical" evidence="9">
    <location>
        <begin position="123"/>
        <end position="142"/>
    </location>
</feature>
<dbReference type="NCBIfam" id="NF011365">
    <property type="entry name" value="PRK14784.1"/>
    <property type="match status" value="1"/>
</dbReference>
<evidence type="ECO:0000256" key="7">
    <source>
        <dbReference type="ARBA" id="ARBA00022989"/>
    </source>
</evidence>
<accession>A0ABZ2J150</accession>
<dbReference type="InterPro" id="IPR001872">
    <property type="entry name" value="Peptidase_A8"/>
</dbReference>
<reference evidence="11 12" key="1">
    <citation type="submission" date="2024-03" db="EMBL/GenBank/DDBJ databases">
        <title>A Dehalogenimonas Isolated from Estuarine Sediments Dihaloeliminates Chlorinated Alkanes.</title>
        <authorList>
            <person name="Yang Y."/>
            <person name="Wang H."/>
        </authorList>
    </citation>
    <scope>NUCLEOTIDE SEQUENCE [LARGE SCALE GENOMIC DNA]</scope>
    <source>
        <strain evidence="11 12">W</strain>
    </source>
</reference>
<dbReference type="RefSeq" id="WP_338736769.1">
    <property type="nucleotide sequence ID" value="NZ_CP146612.1"/>
</dbReference>
<evidence type="ECO:0000256" key="3">
    <source>
        <dbReference type="ARBA" id="ARBA00022670"/>
    </source>
</evidence>
<sequence>MLPYAAFTAVLTVDQLTKHLVRSGMTLGESIPAEGFFRLVYVHNTGAAFGIFQDARPLLITIGIAAFAVIVWLIISRRIAFLNSLWGRLTLGLIAGGIMGNLIDRIYYGYVTDFLSAGIWPNFNIADSALVVGMTALAVLYLRSENHTDNRDD</sequence>
<comment type="similarity">
    <text evidence="1 9 10">Belongs to the peptidase A8 family.</text>
</comment>
<dbReference type="PRINTS" id="PR00781">
    <property type="entry name" value="LIPOSIGPTASE"/>
</dbReference>
<comment type="function">
    <text evidence="9">This protein specifically catalyzes the removal of signal peptides from prolipoproteins.</text>
</comment>
<evidence type="ECO:0000256" key="10">
    <source>
        <dbReference type="RuleBase" id="RU004181"/>
    </source>
</evidence>
<name>A0ABZ2J150_9CHLR</name>
<protein>
    <recommendedName>
        <fullName evidence="9">Lipoprotein signal peptidase</fullName>
        <ecNumber evidence="9">3.4.23.36</ecNumber>
    </recommendedName>
    <alternativeName>
        <fullName evidence="9">Prolipoprotein signal peptidase</fullName>
    </alternativeName>
    <alternativeName>
        <fullName evidence="9">Signal peptidase II</fullName>
        <shortName evidence="9">SPase II</shortName>
    </alternativeName>
</protein>
<proteinExistence type="inferred from homology"/>
<keyword evidence="3 9" id="KW-0645">Protease</keyword>
<comment type="caution">
    <text evidence="9">Lacks conserved residue(s) required for the propagation of feature annotation.</text>
</comment>
<evidence type="ECO:0000256" key="4">
    <source>
        <dbReference type="ARBA" id="ARBA00022692"/>
    </source>
</evidence>
<dbReference type="EMBL" id="CP146612">
    <property type="protein sequence ID" value="WWX24656.1"/>
    <property type="molecule type" value="Genomic_DNA"/>
</dbReference>
<evidence type="ECO:0000256" key="5">
    <source>
        <dbReference type="ARBA" id="ARBA00022750"/>
    </source>
</evidence>
<keyword evidence="12" id="KW-1185">Reference proteome</keyword>
<evidence type="ECO:0000256" key="9">
    <source>
        <dbReference type="HAMAP-Rule" id="MF_00161"/>
    </source>
</evidence>
<dbReference type="PANTHER" id="PTHR33695:SF1">
    <property type="entry name" value="LIPOPROTEIN SIGNAL PEPTIDASE"/>
    <property type="match status" value="1"/>
</dbReference>
<keyword evidence="7 9" id="KW-1133">Transmembrane helix</keyword>
<feature type="transmembrane region" description="Helical" evidence="9">
    <location>
        <begin position="85"/>
        <end position="103"/>
    </location>
</feature>
<gene>
    <name evidence="9 11" type="primary">lspA</name>
    <name evidence="11" type="ORF">V8247_05145</name>
</gene>
<keyword evidence="5 9" id="KW-0064">Aspartyl protease</keyword>
<organism evidence="11 12">
    <name type="scientific">Candidatus Dehalogenimonas loeffleri</name>
    <dbReference type="NCBI Taxonomy" id="3127115"/>
    <lineage>
        <taxon>Bacteria</taxon>
        <taxon>Bacillati</taxon>
        <taxon>Chloroflexota</taxon>
        <taxon>Dehalococcoidia</taxon>
        <taxon>Dehalococcoidales</taxon>
        <taxon>Dehalococcoidaceae</taxon>
        <taxon>Dehalogenimonas</taxon>
    </lineage>
</organism>
<feature type="transmembrane region" description="Helical" evidence="9">
    <location>
        <begin position="58"/>
        <end position="76"/>
    </location>
</feature>
<feature type="active site" evidence="9">
    <location>
        <position position="127"/>
    </location>
</feature>
<keyword evidence="2 9" id="KW-1003">Cell membrane</keyword>
<keyword evidence="8 9" id="KW-0472">Membrane</keyword>
<dbReference type="HAMAP" id="MF_00161">
    <property type="entry name" value="LspA"/>
    <property type="match status" value="1"/>
</dbReference>
<evidence type="ECO:0000256" key="8">
    <source>
        <dbReference type="ARBA" id="ARBA00023136"/>
    </source>
</evidence>
<evidence type="ECO:0000256" key="2">
    <source>
        <dbReference type="ARBA" id="ARBA00022475"/>
    </source>
</evidence>
<keyword evidence="6 9" id="KW-0378">Hydrolase</keyword>
<evidence type="ECO:0000256" key="1">
    <source>
        <dbReference type="ARBA" id="ARBA00006139"/>
    </source>
</evidence>
<dbReference type="Proteomes" id="UP001375370">
    <property type="component" value="Chromosome"/>
</dbReference>
<comment type="pathway">
    <text evidence="9">Protein modification; lipoprotein biosynthesis (signal peptide cleavage).</text>
</comment>
<comment type="subcellular location">
    <subcellularLocation>
        <location evidence="9">Cell membrane</location>
        <topology evidence="9">Multi-pass membrane protein</topology>
    </subcellularLocation>
</comment>
<comment type="catalytic activity">
    <reaction evidence="9">
        <text>Release of signal peptides from bacterial membrane prolipoproteins. Hydrolyzes -Xaa-Yaa-Zaa-|-(S,diacylglyceryl)Cys-, in which Xaa is hydrophobic (preferably Leu), and Yaa (Ala or Ser) and Zaa (Gly or Ala) have small, neutral side chains.</text>
        <dbReference type="EC" id="3.4.23.36"/>
    </reaction>
</comment>
<dbReference type="GO" id="GO:0004190">
    <property type="term" value="F:aspartic-type endopeptidase activity"/>
    <property type="evidence" value="ECO:0007669"/>
    <property type="project" value="UniProtKB-EC"/>
</dbReference>
<keyword evidence="4 9" id="KW-0812">Transmembrane</keyword>
<evidence type="ECO:0000256" key="6">
    <source>
        <dbReference type="ARBA" id="ARBA00022801"/>
    </source>
</evidence>
<feature type="active site" evidence="9">
    <location>
        <position position="113"/>
    </location>
</feature>
<dbReference type="EC" id="3.4.23.36" evidence="9"/>
<dbReference type="NCBIfam" id="TIGR00077">
    <property type="entry name" value="lspA"/>
    <property type="match status" value="1"/>
</dbReference>